<sequence>MKDLLYQQVEAFNRDGYYIMKGVLEPDRIKRLIDAVVEISEDVQTREISDIIDKHDIFTPLLVQQQVFDLIRALMGPKVQMESVNATRVKPGKGMPVGWHLDSHPYPEPLPPQWYFPISINCAYYLDDLTMEKGPLLVLPGSHKSGKVPPHYTMDMLPGQAEVMAEAGDCVIFSGQLWHAALPNLHPTEERRALYFNYQQSFCKQRPQNFIGDRCQYLREHGPFYIQQLLGKFDGWQEIPEYAEEELAEVRQTV</sequence>
<name>A0ABY5S378_9BACL</name>
<evidence type="ECO:0000313" key="2">
    <source>
        <dbReference type="Proteomes" id="UP001057877"/>
    </source>
</evidence>
<keyword evidence="1" id="KW-0223">Dioxygenase</keyword>
<dbReference type="InterPro" id="IPR008775">
    <property type="entry name" value="Phytyl_CoA_dOase-like"/>
</dbReference>
<organism evidence="1 2">
    <name type="scientific">Paenibacillus spongiae</name>
    <dbReference type="NCBI Taxonomy" id="2909671"/>
    <lineage>
        <taxon>Bacteria</taxon>
        <taxon>Bacillati</taxon>
        <taxon>Bacillota</taxon>
        <taxon>Bacilli</taxon>
        <taxon>Bacillales</taxon>
        <taxon>Paenibacillaceae</taxon>
        <taxon>Paenibacillus</taxon>
    </lineage>
</organism>
<dbReference type="GO" id="GO:0051213">
    <property type="term" value="F:dioxygenase activity"/>
    <property type="evidence" value="ECO:0007669"/>
    <property type="project" value="UniProtKB-KW"/>
</dbReference>
<proteinExistence type="predicted"/>
<dbReference type="EMBL" id="CP091430">
    <property type="protein sequence ID" value="UVI28346.1"/>
    <property type="molecule type" value="Genomic_DNA"/>
</dbReference>
<keyword evidence="1" id="KW-0560">Oxidoreductase</keyword>
<dbReference type="Proteomes" id="UP001057877">
    <property type="component" value="Chromosome"/>
</dbReference>
<gene>
    <name evidence="1" type="ORF">L1F29_23230</name>
</gene>
<reference evidence="1" key="1">
    <citation type="submission" date="2022-01" db="EMBL/GenBank/DDBJ databases">
        <title>Paenibacillus spongiae sp. nov., isolated from marine sponge.</title>
        <authorList>
            <person name="Li Z."/>
            <person name="Zhang M."/>
        </authorList>
    </citation>
    <scope>NUCLEOTIDE SEQUENCE</scope>
    <source>
        <strain evidence="1">PHS-Z3</strain>
    </source>
</reference>
<dbReference type="PANTHER" id="PTHR20883:SF48">
    <property type="entry name" value="ECTOINE DIOXYGENASE"/>
    <property type="match status" value="1"/>
</dbReference>
<evidence type="ECO:0000313" key="1">
    <source>
        <dbReference type="EMBL" id="UVI28346.1"/>
    </source>
</evidence>
<dbReference type="PANTHER" id="PTHR20883">
    <property type="entry name" value="PHYTANOYL-COA DIOXYGENASE DOMAIN CONTAINING 1"/>
    <property type="match status" value="1"/>
</dbReference>
<dbReference type="Gene3D" id="2.60.120.620">
    <property type="entry name" value="q2cbj1_9rhob like domain"/>
    <property type="match status" value="1"/>
</dbReference>
<dbReference type="SUPFAM" id="SSF51197">
    <property type="entry name" value="Clavaminate synthase-like"/>
    <property type="match status" value="1"/>
</dbReference>
<accession>A0ABY5S378</accession>
<protein>
    <submittedName>
        <fullName evidence="1">Phytanoyl-CoA dioxygenase family protein</fullName>
    </submittedName>
</protein>
<dbReference type="Pfam" id="PF05721">
    <property type="entry name" value="PhyH"/>
    <property type="match status" value="1"/>
</dbReference>
<keyword evidence="2" id="KW-1185">Reference proteome</keyword>
<dbReference type="RefSeq" id="WP_258384434.1">
    <property type="nucleotide sequence ID" value="NZ_CP091430.1"/>
</dbReference>